<reference evidence="2 3" key="2">
    <citation type="journal article" date="2016" name="Genome Announc.">
        <title>Complete Genome Sequence of Sphingopyxis terrae Strain 203-1 (NBRC 111660), a Polyethylene Glycol Degrader.</title>
        <authorList>
            <person name="Ohtsubo Y."/>
            <person name="Nonoyama S."/>
            <person name="Nagata Y."/>
            <person name="Numata M."/>
            <person name="Tsuchikane K."/>
            <person name="Hosoyama A."/>
            <person name="Yamazoe A."/>
            <person name="Tsuda M."/>
            <person name="Fujita N."/>
            <person name="Kawai F."/>
        </authorList>
    </citation>
    <scope>NUCLEOTIDE SEQUENCE [LARGE SCALE GENOMIC DNA]</scope>
    <source>
        <strain evidence="2 3">203-1</strain>
    </source>
</reference>
<keyword evidence="1" id="KW-0472">Membrane</keyword>
<name>A0A142W263_9SPHN</name>
<evidence type="ECO:0000313" key="3">
    <source>
        <dbReference type="Proteomes" id="UP000076234"/>
    </source>
</evidence>
<accession>A0A142W263</accession>
<dbReference type="RefSeq" id="WP_062902545.1">
    <property type="nucleotide sequence ID" value="NZ_CP013342.1"/>
</dbReference>
<dbReference type="Proteomes" id="UP000076234">
    <property type="component" value="Chromosome"/>
</dbReference>
<protein>
    <submittedName>
        <fullName evidence="2">Uncharacterized protein</fullName>
    </submittedName>
</protein>
<dbReference type="KEGG" id="ster:AOA14_16270"/>
<feature type="transmembrane region" description="Helical" evidence="1">
    <location>
        <begin position="127"/>
        <end position="150"/>
    </location>
</feature>
<gene>
    <name evidence="2" type="ORF">AOA14_16270</name>
</gene>
<dbReference type="STRING" id="1219058.AOA14_16270"/>
<keyword evidence="1" id="KW-0812">Transmembrane</keyword>
<reference evidence="3" key="1">
    <citation type="submission" date="2015-11" db="EMBL/GenBank/DDBJ databases">
        <title>Complete genome sequence of a polyethylene glycol-degrading strain Sphingopyxis terrae strain 203-1 (NBRC 15098).</title>
        <authorList>
            <person name="Yoshiyuki O."/>
            <person name="Shouta N."/>
            <person name="Nagata Y."/>
            <person name="Numata M."/>
            <person name="Tsuchikane K."/>
            <person name="Hosoyama A."/>
            <person name="Yamazoe A."/>
            <person name="Tsuda M."/>
            <person name="Fujita N."/>
            <person name="Kawai F."/>
        </authorList>
    </citation>
    <scope>NUCLEOTIDE SEQUENCE [LARGE SCALE GENOMIC DNA]</scope>
    <source>
        <strain evidence="3">203-1</strain>
    </source>
</reference>
<proteinExistence type="predicted"/>
<dbReference type="AlphaFoldDB" id="A0A142W263"/>
<evidence type="ECO:0000313" key="2">
    <source>
        <dbReference type="EMBL" id="AMU96160.1"/>
    </source>
</evidence>
<evidence type="ECO:0000256" key="1">
    <source>
        <dbReference type="SAM" id="Phobius"/>
    </source>
</evidence>
<organism evidence="2 3">
    <name type="scientific">Sphingopyxis terrae subsp. terrae NBRC 15098</name>
    <dbReference type="NCBI Taxonomy" id="1219058"/>
    <lineage>
        <taxon>Bacteria</taxon>
        <taxon>Pseudomonadati</taxon>
        <taxon>Pseudomonadota</taxon>
        <taxon>Alphaproteobacteria</taxon>
        <taxon>Sphingomonadales</taxon>
        <taxon>Sphingomonadaceae</taxon>
        <taxon>Sphingopyxis</taxon>
    </lineage>
</organism>
<sequence>MTQEPAQTPPAADAANAFEELRREISLQRTAIQGLTSAKEKLPDYLPTLRDIDARLGEIEEHIKSIDGKPAMQLTPRTIATEIHEALMSYRADDAKSIGEARHTLACMLGRVEGMIKQRRSTHEQDWWVTWAATGGLLCGAFLALVGVVLST</sequence>
<dbReference type="EMBL" id="CP013342">
    <property type="protein sequence ID" value="AMU96160.1"/>
    <property type="molecule type" value="Genomic_DNA"/>
</dbReference>
<keyword evidence="1" id="KW-1133">Transmembrane helix</keyword>